<gene>
    <name evidence="1" type="ORF">GOMPHAMPRED_001560</name>
</gene>
<dbReference type="Gene3D" id="3.40.50.300">
    <property type="entry name" value="P-loop containing nucleotide triphosphate hydrolases"/>
    <property type="match status" value="1"/>
</dbReference>
<comment type="caution">
    <text evidence="1">The sequence shown here is derived from an EMBL/GenBank/DDBJ whole genome shotgun (WGS) entry which is preliminary data.</text>
</comment>
<dbReference type="AlphaFoldDB" id="A0A8H3F6F9"/>
<sequence>MQALSEHLAFIKLAETDQSPELAWTAPIFTFNAFCNLETKLKQLKRSDPPQYALLGGTANLLKEHETASTQRESQSQDPRIFLNISHPSSVFICGSQGSGKSHTLSCLLENCLIPSEVNNLRNPLTALVFHQDTFISDEAGSPCEAAYLSSNPLVSVTVLCSPTNMATIKDTYKDLNVIVKPLRLRERDLNTKRMLDLMAVRQEDGGVPLYVQTVMRILREMRIEQQNTGNPFRYQLFKERVRNANLSPQQLAPLQQRLETLESFMEQKQEVRMKRQKGRLVEGESVAWSSEPSALTIVDLSCPCITSSVACSIFNVCLSIFLEQAPSVGRVVALDEAHKYMDSSLEASTFTESLLSTIRLQRHLGVRVIISTQEPTISPKLLDLSSLTIVHRFTSPQWLSVLQRHIAPVASNMRIDISAEEAKEDQDESYDDRDDVEAQASNKKIFEDIVHLGVGQALLFCPSALIATAKKESNSAGPTRLGFGYIKIQVRSRITTDGGKSILAL</sequence>
<dbReference type="PANTHER" id="PTHR13884">
    <property type="entry name" value="DUF853 DOMAIN-CONTAINING PROTEIN"/>
    <property type="match status" value="1"/>
</dbReference>
<accession>A0A8H3F6F9</accession>
<evidence type="ECO:0000313" key="1">
    <source>
        <dbReference type="EMBL" id="CAF9918573.1"/>
    </source>
</evidence>
<reference evidence="1" key="1">
    <citation type="submission" date="2021-03" db="EMBL/GenBank/DDBJ databases">
        <authorList>
            <person name="Tagirdzhanova G."/>
        </authorList>
    </citation>
    <scope>NUCLEOTIDE SEQUENCE</scope>
</reference>
<name>A0A8H3F6F9_9LECA</name>
<protein>
    <recommendedName>
        <fullName evidence="3">P-loop containing nucleoside triphosphate hydrolase protein</fullName>
    </recommendedName>
</protein>
<evidence type="ECO:0008006" key="3">
    <source>
        <dbReference type="Google" id="ProtNLM"/>
    </source>
</evidence>
<keyword evidence="2" id="KW-1185">Reference proteome</keyword>
<evidence type="ECO:0000313" key="2">
    <source>
        <dbReference type="Proteomes" id="UP000664169"/>
    </source>
</evidence>
<dbReference type="InterPro" id="IPR027417">
    <property type="entry name" value="P-loop_NTPase"/>
</dbReference>
<dbReference type="PANTHER" id="PTHR13884:SF16">
    <property type="entry name" value="AAA+ ATPASE DOMAIN-CONTAINING PROTEIN-RELATED"/>
    <property type="match status" value="1"/>
</dbReference>
<organism evidence="1 2">
    <name type="scientific">Gomphillus americanus</name>
    <dbReference type="NCBI Taxonomy" id="1940652"/>
    <lineage>
        <taxon>Eukaryota</taxon>
        <taxon>Fungi</taxon>
        <taxon>Dikarya</taxon>
        <taxon>Ascomycota</taxon>
        <taxon>Pezizomycotina</taxon>
        <taxon>Lecanoromycetes</taxon>
        <taxon>OSLEUM clade</taxon>
        <taxon>Ostropomycetidae</taxon>
        <taxon>Ostropales</taxon>
        <taxon>Graphidaceae</taxon>
        <taxon>Gomphilloideae</taxon>
        <taxon>Gomphillus</taxon>
    </lineage>
</organism>
<dbReference type="SUPFAM" id="SSF52540">
    <property type="entry name" value="P-loop containing nucleoside triphosphate hydrolases"/>
    <property type="match status" value="1"/>
</dbReference>
<dbReference type="OrthoDB" id="2316594at2759"/>
<dbReference type="InterPro" id="IPR053236">
    <property type="entry name" value="Cornifin"/>
</dbReference>
<dbReference type="EMBL" id="CAJPDQ010000013">
    <property type="protein sequence ID" value="CAF9918573.1"/>
    <property type="molecule type" value="Genomic_DNA"/>
</dbReference>
<dbReference type="Proteomes" id="UP000664169">
    <property type="component" value="Unassembled WGS sequence"/>
</dbReference>
<proteinExistence type="predicted"/>